<evidence type="ECO:0000313" key="13">
    <source>
        <dbReference type="Proteomes" id="UP001497497"/>
    </source>
</evidence>
<accession>A0AAV2GXJ3</accession>
<dbReference type="EMBL" id="CAXITT010000002">
    <property type="protein sequence ID" value="CAL1526093.1"/>
    <property type="molecule type" value="Genomic_DNA"/>
</dbReference>
<reference evidence="12 13" key="1">
    <citation type="submission" date="2024-04" db="EMBL/GenBank/DDBJ databases">
        <authorList>
            <consortium name="Genoscope - CEA"/>
            <person name="William W."/>
        </authorList>
    </citation>
    <scope>NUCLEOTIDE SEQUENCE [LARGE SCALE GENOMIC DNA]</scope>
</reference>
<dbReference type="InterPro" id="IPR029382">
    <property type="entry name" value="NCU-G1"/>
</dbReference>
<keyword evidence="2 11" id="KW-0812">Transmembrane</keyword>
<keyword evidence="5 11" id="KW-0472">Membrane</keyword>
<dbReference type="PROSITE" id="PS51257">
    <property type="entry name" value="PROKAR_LIPOPROTEIN"/>
    <property type="match status" value="1"/>
</dbReference>
<evidence type="ECO:0000256" key="6">
    <source>
        <dbReference type="ARBA" id="ARBA00023180"/>
    </source>
</evidence>
<dbReference type="AlphaFoldDB" id="A0AAV2GXJ3"/>
<keyword evidence="4 11" id="KW-1133">Transmembrane helix</keyword>
<evidence type="ECO:0000256" key="11">
    <source>
        <dbReference type="SAM" id="Phobius"/>
    </source>
</evidence>
<comment type="subunit">
    <text evidence="10">Interacts (via lumenal domain) with lysosomal protein MFSD1; the interaction starts while both proteins are still in the endoplasmic reticulum and is required for stabilization of MFSD1 in lysosomes but has no direct effect on its targeting to lysosomes or transporter activity.</text>
</comment>
<protein>
    <submittedName>
        <fullName evidence="12">Uncharacterized protein</fullName>
    </submittedName>
</protein>
<dbReference type="Proteomes" id="UP001497497">
    <property type="component" value="Unassembled WGS sequence"/>
</dbReference>
<evidence type="ECO:0000256" key="3">
    <source>
        <dbReference type="ARBA" id="ARBA00022729"/>
    </source>
</evidence>
<dbReference type="GO" id="GO:0005765">
    <property type="term" value="C:lysosomal membrane"/>
    <property type="evidence" value="ECO:0007669"/>
    <property type="project" value="UniProtKB-SubCell"/>
</dbReference>
<evidence type="ECO:0000256" key="4">
    <source>
        <dbReference type="ARBA" id="ARBA00022989"/>
    </source>
</evidence>
<sequence length="436" mass="49164">MIKSYDSEKMAAKALQCLAVFSLLFIIAACDITQRTVTVTSWPDCDDYKEDCERAKQNGSNIVYAKASSKEHDNLYYVFSTIGLPTIIVAHTKEMDTDLTFNWTKLMEGNGSIVDAINFKSPINEVYLFGVAFTRLLEYDDKDDTADLEECEKKLDAASWNIRDFSLFTWDPAVVEKENTFVFNTTSDVNLKTNETRNGSISFAFSVKGQNGRASDLPRLLFNSNETLFDFVIANYTPSFNNSRFALEVAVISKSKNEMDVDLTRSIDDEYAPGVFQITDWLTNPQARETSGFFQWKPVAYISKSRGRNTATKVNHYKLQDLTHREHEAEQLNSSVIWAFNSSLWNDKSVIIRIANISFGLPKDGFYVKNNYTAWSAAMGYGKPPEDSISTMVIIIISAGLGIPVIIIIFGSIFTVVRRLRQRATGYIAVRSDPIN</sequence>
<evidence type="ECO:0000256" key="10">
    <source>
        <dbReference type="ARBA" id="ARBA00044960"/>
    </source>
</evidence>
<evidence type="ECO:0000313" key="12">
    <source>
        <dbReference type="EMBL" id="CAL1526093.1"/>
    </source>
</evidence>
<comment type="caution">
    <text evidence="12">The sequence shown here is derived from an EMBL/GenBank/DDBJ whole genome shotgun (WGS) entry which is preliminary data.</text>
</comment>
<evidence type="ECO:0000256" key="1">
    <source>
        <dbReference type="ARBA" id="ARBA00010599"/>
    </source>
</evidence>
<comment type="function">
    <text evidence="8">Required to protect lysosomal transporter MFSD1 from lysosomal proteolysis and for MFSD1 lysosomal localization.</text>
</comment>
<name>A0AAV2GXJ3_LYMST</name>
<evidence type="ECO:0000256" key="8">
    <source>
        <dbReference type="ARBA" id="ARBA00024176"/>
    </source>
</evidence>
<organism evidence="12 13">
    <name type="scientific">Lymnaea stagnalis</name>
    <name type="common">Great pond snail</name>
    <name type="synonym">Helix stagnalis</name>
    <dbReference type="NCBI Taxonomy" id="6523"/>
    <lineage>
        <taxon>Eukaryota</taxon>
        <taxon>Metazoa</taxon>
        <taxon>Spiralia</taxon>
        <taxon>Lophotrochozoa</taxon>
        <taxon>Mollusca</taxon>
        <taxon>Gastropoda</taxon>
        <taxon>Heterobranchia</taxon>
        <taxon>Euthyneura</taxon>
        <taxon>Panpulmonata</taxon>
        <taxon>Hygrophila</taxon>
        <taxon>Lymnaeoidea</taxon>
        <taxon>Lymnaeidae</taxon>
        <taxon>Lymnaea</taxon>
    </lineage>
</organism>
<comment type="subcellular location">
    <subcellularLocation>
        <location evidence="9">Lysosome membrane</location>
        <topology evidence="9">Single-pass type I membrane protein</topology>
        <orientation evidence="9">Lumenal side</orientation>
    </subcellularLocation>
</comment>
<keyword evidence="13" id="KW-1185">Reference proteome</keyword>
<dbReference type="Pfam" id="PF15065">
    <property type="entry name" value="NCU-G1"/>
    <property type="match status" value="1"/>
</dbReference>
<comment type="similarity">
    <text evidence="1">Belongs to the GLMP family.</text>
</comment>
<proteinExistence type="inferred from homology"/>
<evidence type="ECO:0000256" key="5">
    <source>
        <dbReference type="ARBA" id="ARBA00023136"/>
    </source>
</evidence>
<keyword evidence="6" id="KW-0325">Glycoprotein</keyword>
<keyword evidence="3" id="KW-0732">Signal</keyword>
<keyword evidence="7" id="KW-0458">Lysosome</keyword>
<evidence type="ECO:0000256" key="9">
    <source>
        <dbReference type="ARBA" id="ARBA00024189"/>
    </source>
</evidence>
<feature type="transmembrane region" description="Helical" evidence="11">
    <location>
        <begin position="392"/>
        <end position="417"/>
    </location>
</feature>
<dbReference type="PANTHER" id="PTHR31981:SF1">
    <property type="entry name" value="GLYCOSYLATED LYSOSOMAL MEMBRANE PROTEIN"/>
    <property type="match status" value="1"/>
</dbReference>
<dbReference type="PANTHER" id="PTHR31981">
    <property type="entry name" value="GLYCOSYLATED LYSOSOMAL MEMBRANE PROTEIN"/>
    <property type="match status" value="1"/>
</dbReference>
<evidence type="ECO:0000256" key="7">
    <source>
        <dbReference type="ARBA" id="ARBA00023228"/>
    </source>
</evidence>
<gene>
    <name evidence="12" type="ORF">GSLYS_00000270001</name>
</gene>
<evidence type="ECO:0000256" key="2">
    <source>
        <dbReference type="ARBA" id="ARBA00022692"/>
    </source>
</evidence>